<accession>A0A0G2EP33</accession>
<dbReference type="PANTHER" id="PTHR39470">
    <property type="entry name" value="CHROMOSOME 10, WHOLE GENOME SHOTGUN SEQUENCE"/>
    <property type="match status" value="1"/>
</dbReference>
<dbReference type="AlphaFoldDB" id="A0A0G2EP33"/>
<dbReference type="Proteomes" id="UP000053317">
    <property type="component" value="Unassembled WGS sequence"/>
</dbReference>
<dbReference type="PANTHER" id="PTHR39470:SF1">
    <property type="entry name" value="CHORISMATE SYNTHASE PROTEIN"/>
    <property type="match status" value="1"/>
</dbReference>
<sequence>MPSPSGPFWTLGLLRSLSITVFLSIAAFLIYASATNRFVLLMHSITPPPDPETYQRRSAQQISQLTVALQMANTKLNAYSITRNAVVRDEQLKGIDDEYWRAVVAMEGLRGIAEGGGIWDDEEVQAAIARTLGGQGLDVEKMNREARNFVGTVTKDLDRPA</sequence>
<feature type="transmembrane region" description="Helical" evidence="1">
    <location>
        <begin position="12"/>
        <end position="32"/>
    </location>
</feature>
<dbReference type="EMBL" id="LCWF01000064">
    <property type="protein sequence ID" value="KKY23846.1"/>
    <property type="molecule type" value="Genomic_DNA"/>
</dbReference>
<reference evidence="2 3" key="1">
    <citation type="submission" date="2015-05" db="EMBL/GenBank/DDBJ databases">
        <title>Distinctive expansion of gene families associated with plant cell wall degradation and secondary metabolism in the genomes of grapevine trunk pathogens.</title>
        <authorList>
            <person name="Lawrence D.P."/>
            <person name="Travadon R."/>
            <person name="Rolshausen P.E."/>
            <person name="Baumgartner K."/>
        </authorList>
    </citation>
    <scope>NUCLEOTIDE SEQUENCE [LARGE SCALE GENOMIC DNA]</scope>
    <source>
        <strain evidence="2">UCRPC4</strain>
    </source>
</reference>
<keyword evidence="1" id="KW-0472">Membrane</keyword>
<dbReference type="OrthoDB" id="4218123at2759"/>
<comment type="caution">
    <text evidence="2">The sequence shown here is derived from an EMBL/GenBank/DDBJ whole genome shotgun (WGS) entry which is preliminary data.</text>
</comment>
<name>A0A0G2EP33_PHACM</name>
<protein>
    <submittedName>
        <fullName evidence="2">Uncharacterized protein</fullName>
    </submittedName>
</protein>
<evidence type="ECO:0000313" key="3">
    <source>
        <dbReference type="Proteomes" id="UP000053317"/>
    </source>
</evidence>
<keyword evidence="3" id="KW-1185">Reference proteome</keyword>
<organism evidence="2 3">
    <name type="scientific">Phaeomoniella chlamydospora</name>
    <name type="common">Phaeoacremonium chlamydosporum</name>
    <dbReference type="NCBI Taxonomy" id="158046"/>
    <lineage>
        <taxon>Eukaryota</taxon>
        <taxon>Fungi</taxon>
        <taxon>Dikarya</taxon>
        <taxon>Ascomycota</taxon>
        <taxon>Pezizomycotina</taxon>
        <taxon>Eurotiomycetes</taxon>
        <taxon>Chaetothyriomycetidae</taxon>
        <taxon>Phaeomoniellales</taxon>
        <taxon>Phaeomoniellaceae</taxon>
        <taxon>Phaeomoniella</taxon>
    </lineage>
</organism>
<reference evidence="2 3" key="2">
    <citation type="submission" date="2015-05" db="EMBL/GenBank/DDBJ databases">
        <authorList>
            <person name="Morales-Cruz A."/>
            <person name="Amrine K.C."/>
            <person name="Cantu D."/>
        </authorList>
    </citation>
    <scope>NUCLEOTIDE SEQUENCE [LARGE SCALE GENOMIC DNA]</scope>
    <source>
        <strain evidence="2">UCRPC4</strain>
    </source>
</reference>
<evidence type="ECO:0000313" key="2">
    <source>
        <dbReference type="EMBL" id="KKY23846.1"/>
    </source>
</evidence>
<keyword evidence="1" id="KW-1133">Transmembrane helix</keyword>
<evidence type="ECO:0000256" key="1">
    <source>
        <dbReference type="SAM" id="Phobius"/>
    </source>
</evidence>
<keyword evidence="1" id="KW-0812">Transmembrane</keyword>
<proteinExistence type="predicted"/>
<gene>
    <name evidence="2" type="ORF">UCRPC4_g02659</name>
</gene>